<comment type="caution">
    <text evidence="1">The sequence shown here is derived from an EMBL/GenBank/DDBJ whole genome shotgun (WGS) entry which is preliminary data.</text>
</comment>
<evidence type="ECO:0000313" key="1">
    <source>
        <dbReference type="EMBL" id="KAF2469741.1"/>
    </source>
</evidence>
<reference evidence="1" key="1">
    <citation type="journal article" date="2020" name="Stud. Mycol.">
        <title>101 Dothideomycetes genomes: a test case for predicting lifestyles and emergence of pathogens.</title>
        <authorList>
            <person name="Haridas S."/>
            <person name="Albert R."/>
            <person name="Binder M."/>
            <person name="Bloem J."/>
            <person name="Labutti K."/>
            <person name="Salamov A."/>
            <person name="Andreopoulos B."/>
            <person name="Baker S."/>
            <person name="Barry K."/>
            <person name="Bills G."/>
            <person name="Bluhm B."/>
            <person name="Cannon C."/>
            <person name="Castanera R."/>
            <person name="Culley D."/>
            <person name="Daum C."/>
            <person name="Ezra D."/>
            <person name="Gonzalez J."/>
            <person name="Henrissat B."/>
            <person name="Kuo A."/>
            <person name="Liang C."/>
            <person name="Lipzen A."/>
            <person name="Lutzoni F."/>
            <person name="Magnuson J."/>
            <person name="Mondo S."/>
            <person name="Nolan M."/>
            <person name="Ohm R."/>
            <person name="Pangilinan J."/>
            <person name="Park H.-J."/>
            <person name="Ramirez L."/>
            <person name="Alfaro M."/>
            <person name="Sun H."/>
            <person name="Tritt A."/>
            <person name="Yoshinaga Y."/>
            <person name="Zwiers L.-H."/>
            <person name="Turgeon B."/>
            <person name="Goodwin S."/>
            <person name="Spatafora J."/>
            <person name="Crous P."/>
            <person name="Grigoriev I."/>
        </authorList>
    </citation>
    <scope>NUCLEOTIDE SEQUENCE</scope>
    <source>
        <strain evidence="1">ATCC 200398</strain>
    </source>
</reference>
<sequence length="175" mass="18431">MKFFIVLLVAGIAAALPAPQENNAANSTSNGKCDAKRTAQLVGGIQAHLNVQDMELKGIQTLQKLSTFAANGTSRAPPGNTTSNFGLEQQAVVAIQQNGITLREGNQKLAAELNSPARAGLDQLAASQTQEMDMVKALKGTGEGEMRTLEGLAKMVMDSTKLNEMNLVMAESACK</sequence>
<proteinExistence type="predicted"/>
<evidence type="ECO:0000313" key="2">
    <source>
        <dbReference type="Proteomes" id="UP000799755"/>
    </source>
</evidence>
<name>A0ACB6QS28_9PLEO</name>
<keyword evidence="2" id="KW-1185">Reference proteome</keyword>
<gene>
    <name evidence="1" type="ORF">BDR25DRAFT_227327</name>
</gene>
<accession>A0ACB6QS28</accession>
<dbReference type="Proteomes" id="UP000799755">
    <property type="component" value="Unassembled WGS sequence"/>
</dbReference>
<organism evidence="1 2">
    <name type="scientific">Lindgomyces ingoldianus</name>
    <dbReference type="NCBI Taxonomy" id="673940"/>
    <lineage>
        <taxon>Eukaryota</taxon>
        <taxon>Fungi</taxon>
        <taxon>Dikarya</taxon>
        <taxon>Ascomycota</taxon>
        <taxon>Pezizomycotina</taxon>
        <taxon>Dothideomycetes</taxon>
        <taxon>Pleosporomycetidae</taxon>
        <taxon>Pleosporales</taxon>
        <taxon>Lindgomycetaceae</taxon>
        <taxon>Lindgomyces</taxon>
    </lineage>
</organism>
<protein>
    <submittedName>
        <fullName evidence="1">Uncharacterized protein</fullName>
    </submittedName>
</protein>
<dbReference type="EMBL" id="MU003510">
    <property type="protein sequence ID" value="KAF2469741.1"/>
    <property type="molecule type" value="Genomic_DNA"/>
</dbReference>